<dbReference type="InterPro" id="IPR016039">
    <property type="entry name" value="Thiolase-like"/>
</dbReference>
<evidence type="ECO:0000259" key="10">
    <source>
        <dbReference type="PROSITE" id="PS52019"/>
    </source>
</evidence>
<dbReference type="Gene3D" id="1.10.1200.10">
    <property type="entry name" value="ACP-like"/>
    <property type="match status" value="2"/>
</dbReference>
<dbReference type="PANTHER" id="PTHR43775:SF37">
    <property type="entry name" value="SI:DKEY-61P9.11"/>
    <property type="match status" value="1"/>
</dbReference>
<feature type="domain" description="Carrier" evidence="8">
    <location>
        <begin position="1850"/>
        <end position="1924"/>
    </location>
</feature>
<sequence>MMHFTVHLPTLLSVCGQGHHSKVRLISAYKSTPLPCPRMSNVRYCHLGLSSGSYILKKMVESFVLTYTSTDSTHDEEAAMASLTTLNIPVFAGQGTQAAKAATTRQQALNDASSNLGALLLKSCHEAFLLELSSLTPAELAGIKIDPADFPNPESLLNLVADRYDDNPVISGTTLFLIQSLRYLSYVEATASATGSLTPFSDFLETNIENKVGIAGFSSGIVAACLVASSQTSVTYLAHAVELYRLAFWIGVRCQQYLVDSLETASVPLKWHSEPWSQVIIGCDKATIAGYIAKYHEDHPTKDGLALTAVTDGTCFTVSGRPDILSSFLTTLPDSIQIYKTAIDTLYHSSVHTDGAKAKVMEDIVRREIRCPTANDLKAPLRHSFDGTALDASVGASLVESIVDMILTQPVNWPDVMASLANAVPSRAVAHVVHFGPGTGLARPMLRAFGGKAVTTVNATVNEGPSADKNPQEPIAVIGMAVNMPGAPNIAKLWEVLEQGINTISEVPTRRFNVSSYNNPKDPKTSRSMKAHTGNFLEDPSLFDNKFFRISPREAKSMDPQQRIVLQTAYEALEDAGYVPNSTPTFQQDTFGCYIGVATDDYVQNLRNSIDVYYSPGTLRAFLSGRISYAMKMSGPSVVIDTACSSSTVSIYQACRALSNGDCRAAVAGGVNVIASPDMMIGLDRGHFLSPTGQCKAFDVSADGYSRSEGCGIFVLKKLSDAIKENDKILGVIRGIEVNQSGNAHSITHPHAPTQMDLFEHLVTRTGVDRHHINVVEAHGTGTQAGDTNELESIRGTLAVKRTSSNPLHITTVKANIGHLEAASGAASLAKLLLMLRHKTIPRLVSLKTLNPRIAPLESDNTVLDLQNTPWEPAVRGKPRLAMLNNFGAAGSNAAVLLEEFSPSLKAKPEAQPFLFCLSAKSEASVNALKASYIAFLADTRNKDLNILDIAYTSTARRQIYDHRIAVTASSREELLEKLESASVQKVKLLDSNKAVFVFSGQGGQYLGMGKTLYTSTPLFKKHVDVCHELLVSMGFPGVLPILLSDGDSSNLSKFAELEAYQAAIFALEYSLAQLWLSWGLEPAAVVGHSVGEYAALVVAGVLPLKSALFVIGSRVRLMVEKCAPDSTGMMAVNLGPADVTKALASSPAFSNLSIACFNSPLDCVVGGPLQDLKAFKVHLDAEVRCKNVILTVPYGYHTVAMDPLAADLTAVGESVKLHPPNIPIVSNVTGTVVYPGDSTFFTADYFTRHCCQPVQFTEGVEALMNDPALAGTDCWIEIGPHPTTLPMIKSNSFVAAHSPILAASIRKNQDPWSTLATSLATMYAAGMPLKWRNVYDHVAPTCSELPAYPFENASFWVDFEEEVSAPVASVPAPAPVSDIIEEYSLIGSWVQRPSAENRKVGLFECPIESLATFITGHKVGDHPLCPASVYHELALAGAQLTAKHLNLKSNNNNIVLRSIDYAKPLIYSENDVRIVCTRISHTDSESGSFTVASRLPTSTDETVHCFGQFSYQSTAKTVKKFQHYQPILQREVKDVTSNPDSETISTRTVYELIFPAVVDYSKKYHSIKSITIHPNGHEAYALVQIPHQLTPGKFVHHPVWMDTMLHVAGFVANKQGNTGDAYICSQVDSVKVIPGAVDLDKPLGVYVRNAWVPEESVVIAEAWAFTLDSPQVLLTHFKRMHFRKVRLASFKRILGGPSVRVAEKAIPKHTASTPAPTRAASAPVARNAPKTASVPLQSEDVIRSKILSIIAETCDISPSSLKLSADLVALGVDSLMSIEIFGKLQQSFPESNLDAYTLSSFHTPAEIIAHVAEKQPSGALLVESRLPESTGSSCVDPDATQVASAVADDDADVDVKGIMASVLGGQVDDIKDDADLEALGLDSLTSIEALHALSSELSLELPQNLFTLHTTMRAVEDFIDGLRHSKKAVVKTEQPASSTSAFDSPRVAAFMSSLGSLPVPLQRSPSSKPSLFLIHDGSGLVNYYQSLSPLDRNVWGLYNPKFSAKEEWTGLKSMATEYASLVRKSSSGPLILGGWSFGGVVAFEAAKQLLSEGVSVSGVLLIDSPCPVNHVPLSEALIESVVSSTSSSSKSEISQLIKRQFRLNAQMLGQYDVNASSGPLPKVAILRSRDGVKIDGASVPTWLADRSDKRQVIAEWETLLKAPIKSWDIPGNHFEPFAAANVKEVSRCIAEGCEYLSASV</sequence>
<feature type="domain" description="PKS/mFAS DH" evidence="10">
    <location>
        <begin position="1384"/>
        <end position="1692"/>
    </location>
</feature>
<evidence type="ECO:0000259" key="8">
    <source>
        <dbReference type="PROSITE" id="PS50075"/>
    </source>
</evidence>
<feature type="active site" description="Proton acceptor; for dehydratase activity" evidence="6">
    <location>
        <position position="1418"/>
    </location>
</feature>
<dbReference type="Pfam" id="PF00975">
    <property type="entry name" value="Thioesterase"/>
    <property type="match status" value="1"/>
</dbReference>
<feature type="domain" description="Carrier" evidence="8">
    <location>
        <begin position="1741"/>
        <end position="1816"/>
    </location>
</feature>
<evidence type="ECO:0000256" key="2">
    <source>
        <dbReference type="ARBA" id="ARBA00022450"/>
    </source>
</evidence>
<dbReference type="InterPro" id="IPR006162">
    <property type="entry name" value="Ppantetheine_attach_site"/>
</dbReference>
<dbReference type="InterPro" id="IPR014031">
    <property type="entry name" value="Ketoacyl_synth_C"/>
</dbReference>
<feature type="region of interest" description="N-terminal hotdog fold" evidence="6">
    <location>
        <begin position="1384"/>
        <end position="1517"/>
    </location>
</feature>
<feature type="region of interest" description="C-terminal hotdog fold" evidence="6">
    <location>
        <begin position="1542"/>
        <end position="1692"/>
    </location>
</feature>
<dbReference type="Pfam" id="PF14765">
    <property type="entry name" value="PS-DH"/>
    <property type="match status" value="1"/>
</dbReference>
<keyword evidence="2" id="KW-0596">Phosphopantetheine</keyword>
<evidence type="ECO:0000313" key="11">
    <source>
        <dbReference type="EMBL" id="KAF4620381.1"/>
    </source>
</evidence>
<dbReference type="InterPro" id="IPR009081">
    <property type="entry name" value="PP-bd_ACP"/>
</dbReference>
<dbReference type="Gene3D" id="3.30.70.3290">
    <property type="match status" value="1"/>
</dbReference>
<dbReference type="InterPro" id="IPR049551">
    <property type="entry name" value="PKS_DH_C"/>
</dbReference>
<evidence type="ECO:0000256" key="4">
    <source>
        <dbReference type="ARBA" id="ARBA00022679"/>
    </source>
</evidence>
<dbReference type="CDD" id="cd00833">
    <property type="entry name" value="PKS"/>
    <property type="match status" value="1"/>
</dbReference>
<dbReference type="PROSITE" id="PS52019">
    <property type="entry name" value="PKS_MFAS_DH"/>
    <property type="match status" value="1"/>
</dbReference>
<dbReference type="SUPFAM" id="SSF52151">
    <property type="entry name" value="FabD/lysophospholipase-like"/>
    <property type="match status" value="2"/>
</dbReference>
<gene>
    <name evidence="11" type="ORF">D9613_000450</name>
</gene>
<accession>A0A8H4VRQ4</accession>
<evidence type="ECO:0000256" key="6">
    <source>
        <dbReference type="PROSITE-ProRule" id="PRU01363"/>
    </source>
</evidence>
<dbReference type="InterPro" id="IPR020841">
    <property type="entry name" value="PKS_Beta-ketoAc_synthase_dom"/>
</dbReference>
<dbReference type="SMART" id="SM00823">
    <property type="entry name" value="PKS_PP"/>
    <property type="match status" value="2"/>
</dbReference>
<keyword evidence="5" id="KW-0843">Virulence</keyword>
<evidence type="ECO:0008006" key="13">
    <source>
        <dbReference type="Google" id="ProtNLM"/>
    </source>
</evidence>
<dbReference type="InterPro" id="IPR018201">
    <property type="entry name" value="Ketoacyl_synth_AS"/>
</dbReference>
<dbReference type="InterPro" id="IPR016036">
    <property type="entry name" value="Malonyl_transacylase_ACP-bd"/>
</dbReference>
<dbReference type="InterPro" id="IPR050091">
    <property type="entry name" value="PKS_NRPS_Biosynth_Enz"/>
</dbReference>
<dbReference type="SUPFAM" id="SSF53474">
    <property type="entry name" value="alpha/beta-Hydrolases"/>
    <property type="match status" value="1"/>
</dbReference>
<dbReference type="InterPro" id="IPR016035">
    <property type="entry name" value="Acyl_Trfase/lysoPLipase"/>
</dbReference>
<dbReference type="Gene3D" id="3.40.50.1820">
    <property type="entry name" value="alpha/beta hydrolase"/>
    <property type="match status" value="1"/>
</dbReference>
<evidence type="ECO:0000259" key="9">
    <source>
        <dbReference type="PROSITE" id="PS52004"/>
    </source>
</evidence>
<dbReference type="InterPro" id="IPR030918">
    <property type="entry name" value="PT_fungal_PKS"/>
</dbReference>
<dbReference type="Pfam" id="PF00109">
    <property type="entry name" value="ketoacyl-synt"/>
    <property type="match status" value="1"/>
</dbReference>
<dbReference type="SMART" id="SM00825">
    <property type="entry name" value="PKS_KS"/>
    <property type="match status" value="1"/>
</dbReference>
<proteinExistence type="predicted"/>
<dbReference type="SUPFAM" id="SSF55048">
    <property type="entry name" value="Probable ACP-binding domain of malonyl-CoA ACP transacylase"/>
    <property type="match status" value="1"/>
</dbReference>
<dbReference type="PANTHER" id="PTHR43775">
    <property type="entry name" value="FATTY ACID SYNTHASE"/>
    <property type="match status" value="1"/>
</dbReference>
<dbReference type="InterPro" id="IPR029058">
    <property type="entry name" value="AB_hydrolase_fold"/>
</dbReference>
<dbReference type="Pfam" id="PF00550">
    <property type="entry name" value="PP-binding"/>
    <property type="match status" value="2"/>
</dbReference>
<keyword evidence="3" id="KW-0597">Phosphoprotein</keyword>
<evidence type="ECO:0000256" key="5">
    <source>
        <dbReference type="ARBA" id="ARBA00023026"/>
    </source>
</evidence>
<dbReference type="Proteomes" id="UP000521872">
    <property type="component" value="Unassembled WGS sequence"/>
</dbReference>
<dbReference type="Pfam" id="PF21089">
    <property type="entry name" value="PKS_DH_N"/>
    <property type="match status" value="1"/>
</dbReference>
<dbReference type="Pfam" id="PF00698">
    <property type="entry name" value="Acyl_transf_1"/>
    <property type="match status" value="1"/>
</dbReference>
<dbReference type="Gene3D" id="3.10.129.110">
    <property type="entry name" value="Polyketide synthase dehydratase"/>
    <property type="match status" value="1"/>
</dbReference>
<dbReference type="SUPFAM" id="SSF53901">
    <property type="entry name" value="Thiolase-like"/>
    <property type="match status" value="1"/>
</dbReference>
<feature type="active site" description="Proton donor; for dehydratase activity" evidence="6">
    <location>
        <position position="1603"/>
    </location>
</feature>
<dbReference type="InterPro" id="IPR001227">
    <property type="entry name" value="Ac_transferase_dom_sf"/>
</dbReference>
<dbReference type="InterPro" id="IPR020806">
    <property type="entry name" value="PKS_PP-bd"/>
</dbReference>
<comment type="pathway">
    <text evidence="1">Secondary metabolite biosynthesis.</text>
</comment>
<dbReference type="Pfam" id="PF02801">
    <property type="entry name" value="Ketoacyl-synt_C"/>
    <property type="match status" value="1"/>
</dbReference>
<dbReference type="PROSITE" id="PS50075">
    <property type="entry name" value="CARRIER"/>
    <property type="match status" value="2"/>
</dbReference>
<protein>
    <recommendedName>
        <fullName evidence="13">Polyketide synthase</fullName>
    </recommendedName>
</protein>
<dbReference type="GO" id="GO:0004312">
    <property type="term" value="F:fatty acid synthase activity"/>
    <property type="evidence" value="ECO:0007669"/>
    <property type="project" value="TreeGrafter"/>
</dbReference>
<dbReference type="Gene3D" id="3.40.366.10">
    <property type="entry name" value="Malonyl-Coenzyme A Acyl Carrier Protein, domain 2"/>
    <property type="match status" value="3"/>
</dbReference>
<name>A0A8H4VRQ4_9AGAR</name>
<dbReference type="NCBIfam" id="TIGR04532">
    <property type="entry name" value="PT_fungal_PKS"/>
    <property type="match status" value="1"/>
</dbReference>
<feature type="compositionally biased region" description="Low complexity" evidence="7">
    <location>
        <begin position="1711"/>
        <end position="1727"/>
    </location>
</feature>
<dbReference type="Pfam" id="PF16073">
    <property type="entry name" value="SAT"/>
    <property type="match status" value="1"/>
</dbReference>
<keyword evidence="4" id="KW-0808">Transferase</keyword>
<dbReference type="InterPro" id="IPR036736">
    <property type="entry name" value="ACP-like_sf"/>
</dbReference>
<dbReference type="SUPFAM" id="SSF47336">
    <property type="entry name" value="ACP-like"/>
    <property type="match status" value="2"/>
</dbReference>
<feature type="region of interest" description="Disordered" evidence="7">
    <location>
        <begin position="1708"/>
        <end position="1731"/>
    </location>
</feature>
<evidence type="ECO:0000256" key="1">
    <source>
        <dbReference type="ARBA" id="ARBA00005179"/>
    </source>
</evidence>
<dbReference type="InterPro" id="IPR049552">
    <property type="entry name" value="PKS_DH_N"/>
</dbReference>
<dbReference type="GO" id="GO:0004315">
    <property type="term" value="F:3-oxoacyl-[acyl-carrier-protein] synthase activity"/>
    <property type="evidence" value="ECO:0007669"/>
    <property type="project" value="InterPro"/>
</dbReference>
<evidence type="ECO:0000256" key="3">
    <source>
        <dbReference type="ARBA" id="ARBA00022553"/>
    </source>
</evidence>
<dbReference type="InterPro" id="IPR049900">
    <property type="entry name" value="PKS_mFAS_DH"/>
</dbReference>
<comment type="caution">
    <text evidence="11">The sequence shown here is derived from an EMBL/GenBank/DDBJ whole genome shotgun (WGS) entry which is preliminary data.</text>
</comment>
<keyword evidence="12" id="KW-1185">Reference proteome</keyword>
<dbReference type="InterPro" id="IPR042104">
    <property type="entry name" value="PKS_dehydratase_sf"/>
</dbReference>
<reference evidence="11 12" key="1">
    <citation type="submission" date="2019-12" db="EMBL/GenBank/DDBJ databases">
        <authorList>
            <person name="Floudas D."/>
            <person name="Bentzer J."/>
            <person name="Ahren D."/>
            <person name="Johansson T."/>
            <person name="Persson P."/>
            <person name="Tunlid A."/>
        </authorList>
    </citation>
    <scope>NUCLEOTIDE SEQUENCE [LARGE SCALE GENOMIC DNA]</scope>
    <source>
        <strain evidence="11 12">CBS 102.39</strain>
    </source>
</reference>
<dbReference type="PROSITE" id="PS52004">
    <property type="entry name" value="KS3_2"/>
    <property type="match status" value="1"/>
</dbReference>
<dbReference type="Pfam" id="PF22621">
    <property type="entry name" value="CurL-like_PKS_C"/>
    <property type="match status" value="1"/>
</dbReference>
<dbReference type="InterPro" id="IPR001031">
    <property type="entry name" value="Thioesterase"/>
</dbReference>
<dbReference type="Gene3D" id="3.40.47.10">
    <property type="match status" value="1"/>
</dbReference>
<dbReference type="InterPro" id="IPR014043">
    <property type="entry name" value="Acyl_transferase_dom"/>
</dbReference>
<dbReference type="GO" id="GO:0044550">
    <property type="term" value="P:secondary metabolite biosynthetic process"/>
    <property type="evidence" value="ECO:0007669"/>
    <property type="project" value="TreeGrafter"/>
</dbReference>
<dbReference type="PROSITE" id="PS00012">
    <property type="entry name" value="PHOSPHOPANTETHEINE"/>
    <property type="match status" value="1"/>
</dbReference>
<feature type="domain" description="Ketosynthase family 3 (KS3)" evidence="9">
    <location>
        <begin position="472"/>
        <end position="900"/>
    </location>
</feature>
<dbReference type="InterPro" id="IPR032088">
    <property type="entry name" value="SAT"/>
</dbReference>
<dbReference type="InterPro" id="IPR014030">
    <property type="entry name" value="Ketoacyl_synth_N"/>
</dbReference>
<evidence type="ECO:0000313" key="12">
    <source>
        <dbReference type="Proteomes" id="UP000521872"/>
    </source>
</evidence>
<dbReference type="PROSITE" id="PS00606">
    <property type="entry name" value="KS3_1"/>
    <property type="match status" value="1"/>
</dbReference>
<dbReference type="EMBL" id="JAACJL010000015">
    <property type="protein sequence ID" value="KAF4620381.1"/>
    <property type="molecule type" value="Genomic_DNA"/>
</dbReference>
<dbReference type="GO" id="GO:0006633">
    <property type="term" value="P:fatty acid biosynthetic process"/>
    <property type="evidence" value="ECO:0007669"/>
    <property type="project" value="InterPro"/>
</dbReference>
<dbReference type="SMART" id="SM00827">
    <property type="entry name" value="PKS_AT"/>
    <property type="match status" value="1"/>
</dbReference>
<dbReference type="GO" id="GO:0031177">
    <property type="term" value="F:phosphopantetheine binding"/>
    <property type="evidence" value="ECO:0007669"/>
    <property type="project" value="InterPro"/>
</dbReference>
<evidence type="ECO:0000256" key="7">
    <source>
        <dbReference type="SAM" id="MobiDB-lite"/>
    </source>
</evidence>
<organism evidence="11 12">
    <name type="scientific">Agrocybe pediades</name>
    <dbReference type="NCBI Taxonomy" id="84607"/>
    <lineage>
        <taxon>Eukaryota</taxon>
        <taxon>Fungi</taxon>
        <taxon>Dikarya</taxon>
        <taxon>Basidiomycota</taxon>
        <taxon>Agaricomycotina</taxon>
        <taxon>Agaricomycetes</taxon>
        <taxon>Agaricomycetidae</taxon>
        <taxon>Agaricales</taxon>
        <taxon>Agaricineae</taxon>
        <taxon>Strophariaceae</taxon>
        <taxon>Agrocybe</taxon>
    </lineage>
</organism>